<reference evidence="1 2" key="1">
    <citation type="submission" date="2024-09" db="EMBL/GenBank/DDBJ databases">
        <authorList>
            <person name="Sun Q."/>
            <person name="Mori K."/>
        </authorList>
    </citation>
    <scope>NUCLEOTIDE SEQUENCE [LARGE SCALE GENOMIC DNA]</scope>
    <source>
        <strain evidence="1 2">JCM 11683</strain>
    </source>
</reference>
<name>A0ABV5X4P1_9MICO</name>
<dbReference type="Proteomes" id="UP001589707">
    <property type="component" value="Unassembled WGS sequence"/>
</dbReference>
<proteinExistence type="predicted"/>
<evidence type="ECO:0000313" key="2">
    <source>
        <dbReference type="Proteomes" id="UP001589707"/>
    </source>
</evidence>
<dbReference type="EMBL" id="JBHMAU010000080">
    <property type="protein sequence ID" value="MFB9777410.1"/>
    <property type="molecule type" value="Genomic_DNA"/>
</dbReference>
<organism evidence="1 2">
    <name type="scientific">Brevibacterium otitidis</name>
    <dbReference type="NCBI Taxonomy" id="53364"/>
    <lineage>
        <taxon>Bacteria</taxon>
        <taxon>Bacillati</taxon>
        <taxon>Actinomycetota</taxon>
        <taxon>Actinomycetes</taxon>
        <taxon>Micrococcales</taxon>
        <taxon>Brevibacteriaceae</taxon>
        <taxon>Brevibacterium</taxon>
    </lineage>
</organism>
<gene>
    <name evidence="1" type="ORF">ACFFN1_13530</name>
</gene>
<feature type="non-terminal residue" evidence="1">
    <location>
        <position position="151"/>
    </location>
</feature>
<keyword evidence="2" id="KW-1185">Reference proteome</keyword>
<evidence type="ECO:0000313" key="1">
    <source>
        <dbReference type="EMBL" id="MFB9777410.1"/>
    </source>
</evidence>
<sequence>MSPFVRRVPGRPGVTLVQIVDKSGGQYKIVKHIGSARTDAELAVKMEEAREFLNPGQGVLDFDAVDSATVGHTAVLGAKRSGLLIDVIDTAYRRLGFDVVDDDVFFQLVLARLVEPTSKRDSIRVLNEIGANPPHYNTLLNAVGRAHRRRY</sequence>
<accession>A0ABV5X4P1</accession>
<protein>
    <submittedName>
        <fullName evidence="1">IS1634 family transposase</fullName>
    </submittedName>
</protein>
<comment type="caution">
    <text evidence="1">The sequence shown here is derived from an EMBL/GenBank/DDBJ whole genome shotgun (WGS) entry which is preliminary data.</text>
</comment>